<keyword evidence="1" id="KW-0812">Transmembrane</keyword>
<keyword evidence="1" id="KW-0472">Membrane</keyword>
<dbReference type="SUPFAM" id="SSF69304">
    <property type="entry name" value="Tricorn protease N-terminal domain"/>
    <property type="match status" value="1"/>
</dbReference>
<dbReference type="Proteomes" id="UP000198742">
    <property type="component" value="Unassembled WGS sequence"/>
</dbReference>
<dbReference type="EMBL" id="FNRT01000002">
    <property type="protein sequence ID" value="SED05984.1"/>
    <property type="molecule type" value="Genomic_DNA"/>
</dbReference>
<keyword evidence="3" id="KW-1185">Reference proteome</keyword>
<feature type="transmembrane region" description="Helical" evidence="1">
    <location>
        <begin position="40"/>
        <end position="60"/>
    </location>
</feature>
<evidence type="ECO:0000313" key="3">
    <source>
        <dbReference type="Proteomes" id="UP000198742"/>
    </source>
</evidence>
<dbReference type="Gene3D" id="2.130.10.10">
    <property type="entry name" value="YVTN repeat-like/Quinoprotein amine dehydrogenase"/>
    <property type="match status" value="1"/>
</dbReference>
<dbReference type="OrthoDB" id="3777979at2"/>
<protein>
    <recommendedName>
        <fullName evidence="4">PQQ-like domain-containing protein</fullName>
    </recommendedName>
</protein>
<gene>
    <name evidence="2" type="ORF">SAMN04489844_3584</name>
</gene>
<dbReference type="InterPro" id="IPR015943">
    <property type="entry name" value="WD40/YVTN_repeat-like_dom_sf"/>
</dbReference>
<accession>A0A1H4XML0</accession>
<organism evidence="2 3">
    <name type="scientific">Nocardioides exalbidus</name>
    <dbReference type="NCBI Taxonomy" id="402596"/>
    <lineage>
        <taxon>Bacteria</taxon>
        <taxon>Bacillati</taxon>
        <taxon>Actinomycetota</taxon>
        <taxon>Actinomycetes</taxon>
        <taxon>Propionibacteriales</taxon>
        <taxon>Nocardioidaceae</taxon>
        <taxon>Nocardioides</taxon>
    </lineage>
</organism>
<name>A0A1H4XML0_9ACTN</name>
<evidence type="ECO:0000256" key="1">
    <source>
        <dbReference type="SAM" id="Phobius"/>
    </source>
</evidence>
<sequence length="355" mass="37645">MTGLLTDLMHERADRLDRPEVDLAAITRDGDRVVRRRRTAVVGGVAAASVLAVVTGAALFGGGRSADSDVASTGPVGQVDLLSWTSGRVLHTGSGATVELDADVRAWVWVGDSVVYTDSSDRVHLWQGGTERVIGRAMPQGDLAELVTDSTFVAWVDTDRRLVRYDLSDGTLVQAPSMPGNRLRVTAIDGATVYAADSDGVYAWQPSDPGAYRTLGTDPRSVVLDAENGTLVRTAPGRTVVLERDGDTLLVAAREFADLSPDAGLLSVEDGDRGVVVDTDSGLERALDHGHEWAIGYEWLDPTTMAVLAFDGIDDEDSMDGYLLTCDAVSGACAEGEHLGALGQWQLPTGIHFGP</sequence>
<dbReference type="RefSeq" id="WP_090970730.1">
    <property type="nucleotide sequence ID" value="NZ_FNRT01000002.1"/>
</dbReference>
<evidence type="ECO:0000313" key="2">
    <source>
        <dbReference type="EMBL" id="SED05984.1"/>
    </source>
</evidence>
<dbReference type="STRING" id="402596.SAMN04489844_3584"/>
<dbReference type="AlphaFoldDB" id="A0A1H4XML0"/>
<keyword evidence="1" id="KW-1133">Transmembrane helix</keyword>
<evidence type="ECO:0008006" key="4">
    <source>
        <dbReference type="Google" id="ProtNLM"/>
    </source>
</evidence>
<reference evidence="3" key="1">
    <citation type="submission" date="2016-10" db="EMBL/GenBank/DDBJ databases">
        <authorList>
            <person name="Varghese N."/>
            <person name="Submissions S."/>
        </authorList>
    </citation>
    <scope>NUCLEOTIDE SEQUENCE [LARGE SCALE GENOMIC DNA]</scope>
    <source>
        <strain evidence="3">DSM 22017</strain>
    </source>
</reference>
<proteinExistence type="predicted"/>